<organism evidence="2">
    <name type="scientific">Glycine max</name>
    <name type="common">Soybean</name>
    <name type="synonym">Glycine hispida</name>
    <dbReference type="NCBI Taxonomy" id="3847"/>
    <lineage>
        <taxon>Eukaryota</taxon>
        <taxon>Viridiplantae</taxon>
        <taxon>Streptophyta</taxon>
        <taxon>Embryophyta</taxon>
        <taxon>Tracheophyta</taxon>
        <taxon>Spermatophyta</taxon>
        <taxon>Magnoliopsida</taxon>
        <taxon>eudicotyledons</taxon>
        <taxon>Gunneridae</taxon>
        <taxon>Pentapetalae</taxon>
        <taxon>rosids</taxon>
        <taxon>fabids</taxon>
        <taxon>Fabales</taxon>
        <taxon>Fabaceae</taxon>
        <taxon>Papilionoideae</taxon>
        <taxon>50 kb inversion clade</taxon>
        <taxon>NPAAA clade</taxon>
        <taxon>indigoferoid/millettioid clade</taxon>
        <taxon>Phaseoleae</taxon>
        <taxon>Glycine</taxon>
        <taxon>Glycine subgen. Soja</taxon>
    </lineage>
</organism>
<dbReference type="EMBL" id="BT089468">
    <property type="protein sequence ID" value="ACU13548.1"/>
    <property type="molecule type" value="mRNA"/>
</dbReference>
<name>C6SWC5_SOYBN</name>
<evidence type="ECO:0000256" key="1">
    <source>
        <dbReference type="SAM" id="Phobius"/>
    </source>
</evidence>
<protein>
    <submittedName>
        <fullName evidence="2">Uncharacterized protein</fullName>
    </submittedName>
</protein>
<sequence>MVVLLSMSFLIFFLNFLFLMVFMQDKTTSTNSSCCRNLLFYLVPVSMLWVFLGLMLLMQGISTGSRSTKFPKVLKMLVVLLLLLIINLARHIIALVVVEVVVVLLLSHDACN</sequence>
<feature type="transmembrane region" description="Helical" evidence="1">
    <location>
        <begin position="39"/>
        <end position="57"/>
    </location>
</feature>
<keyword evidence="1" id="KW-0472">Membrane</keyword>
<reference evidence="2" key="1">
    <citation type="submission" date="2009-08" db="EMBL/GenBank/DDBJ databases">
        <authorList>
            <person name="Cheung F."/>
            <person name="Xiao Y."/>
            <person name="Chan A."/>
            <person name="Moskal W."/>
            <person name="Town C.D."/>
        </authorList>
    </citation>
    <scope>NUCLEOTIDE SEQUENCE</scope>
</reference>
<evidence type="ECO:0000313" key="2">
    <source>
        <dbReference type="EMBL" id="ACU13548.1"/>
    </source>
</evidence>
<feature type="transmembrane region" description="Helical" evidence="1">
    <location>
        <begin position="77"/>
        <end position="106"/>
    </location>
</feature>
<accession>C6SWC5</accession>
<keyword evidence="1" id="KW-0812">Transmembrane</keyword>
<keyword evidence="1" id="KW-1133">Transmembrane helix</keyword>
<dbReference type="AlphaFoldDB" id="C6SWC5"/>
<proteinExistence type="evidence at transcript level"/>